<sequence>MSKRLINHISRSIRSNQSSCIYSLPGPNIDVQVLPLLHDVGRATACRHRASPPPCLPLAALLVSSSRFLSPIAPMDPTWSNVSTAVFFFSGGSRYVNLFTSFAHCLLLSGPSPLRLRSVFLNLRSVNPNLSILVLFQLTEPPVNLTASSTSNHNFRRLDLLCSRGSTYNSIFRFRFLLVHASVLSAVSTYYTLGLQPALFLSTPSSRSEVQSDVSPLTEPIPTACQSPPLWLHHSSLPNEVNPLLLLGWWAIT</sequence>
<accession>A0A3P6DTI5</accession>
<gene>
    <name evidence="1" type="ORF">BOLC9T56283H</name>
</gene>
<dbReference type="EMBL" id="LR031875">
    <property type="protein sequence ID" value="VDD30960.1"/>
    <property type="molecule type" value="Genomic_DNA"/>
</dbReference>
<proteinExistence type="predicted"/>
<dbReference type="AlphaFoldDB" id="A0A3P6DTI5"/>
<organism evidence="1">
    <name type="scientific">Brassica oleracea</name>
    <name type="common">Wild cabbage</name>
    <dbReference type="NCBI Taxonomy" id="3712"/>
    <lineage>
        <taxon>Eukaryota</taxon>
        <taxon>Viridiplantae</taxon>
        <taxon>Streptophyta</taxon>
        <taxon>Embryophyta</taxon>
        <taxon>Tracheophyta</taxon>
        <taxon>Spermatophyta</taxon>
        <taxon>Magnoliopsida</taxon>
        <taxon>eudicotyledons</taxon>
        <taxon>Gunneridae</taxon>
        <taxon>Pentapetalae</taxon>
        <taxon>rosids</taxon>
        <taxon>malvids</taxon>
        <taxon>Brassicales</taxon>
        <taxon>Brassicaceae</taxon>
        <taxon>Brassiceae</taxon>
        <taxon>Brassica</taxon>
    </lineage>
</organism>
<protein>
    <submittedName>
        <fullName evidence="1">Uncharacterized protein</fullName>
    </submittedName>
</protein>
<name>A0A3P6DTI5_BRAOL</name>
<reference evidence="1" key="1">
    <citation type="submission" date="2018-11" db="EMBL/GenBank/DDBJ databases">
        <authorList>
            <consortium name="Genoscope - CEA"/>
            <person name="William W."/>
        </authorList>
    </citation>
    <scope>NUCLEOTIDE SEQUENCE</scope>
</reference>
<evidence type="ECO:0000313" key="1">
    <source>
        <dbReference type="EMBL" id="VDD30960.1"/>
    </source>
</evidence>